<organism evidence="2 3">
    <name type="scientific">Podila minutissima</name>
    <dbReference type="NCBI Taxonomy" id="64525"/>
    <lineage>
        <taxon>Eukaryota</taxon>
        <taxon>Fungi</taxon>
        <taxon>Fungi incertae sedis</taxon>
        <taxon>Mucoromycota</taxon>
        <taxon>Mortierellomycotina</taxon>
        <taxon>Mortierellomycetes</taxon>
        <taxon>Mortierellales</taxon>
        <taxon>Mortierellaceae</taxon>
        <taxon>Podila</taxon>
    </lineage>
</organism>
<feature type="transmembrane region" description="Helical" evidence="1">
    <location>
        <begin position="31"/>
        <end position="56"/>
    </location>
</feature>
<keyword evidence="1" id="KW-0812">Transmembrane</keyword>
<name>A0A9P5SIE7_9FUNG</name>
<accession>A0A9P5SIE7</accession>
<reference evidence="2" key="1">
    <citation type="journal article" date="2020" name="Fungal Divers.">
        <title>Resolving the Mortierellaceae phylogeny through synthesis of multi-gene phylogenetics and phylogenomics.</title>
        <authorList>
            <person name="Vandepol N."/>
            <person name="Liber J."/>
            <person name="Desiro A."/>
            <person name="Na H."/>
            <person name="Kennedy M."/>
            <person name="Barry K."/>
            <person name="Grigoriev I.V."/>
            <person name="Miller A.N."/>
            <person name="O'Donnell K."/>
            <person name="Stajich J.E."/>
            <person name="Bonito G."/>
        </authorList>
    </citation>
    <scope>NUCLEOTIDE SEQUENCE</scope>
    <source>
        <strain evidence="2">NVP1</strain>
    </source>
</reference>
<sequence>MNNSILVPMASPGSWATLSWISDLNDTEQKIIAGACVAILLLVLVMTVWCICLFRWRRRLLKQTMEIVASHAARPAITNTADAGSAPPSPMIKVTSASDTGLETGGGVGVKNCQHTFRFTDTSKVVVEAGERFVIVQMVRPEEVVMVQEDCSAPGGLPEPGFA</sequence>
<dbReference type="AlphaFoldDB" id="A0A9P5SIE7"/>
<proteinExistence type="predicted"/>
<keyword evidence="1" id="KW-0472">Membrane</keyword>
<evidence type="ECO:0000313" key="3">
    <source>
        <dbReference type="Proteomes" id="UP000696485"/>
    </source>
</evidence>
<evidence type="ECO:0000256" key="1">
    <source>
        <dbReference type="SAM" id="Phobius"/>
    </source>
</evidence>
<dbReference type="EMBL" id="JAAAUY010000400">
    <property type="protein sequence ID" value="KAF9330400.1"/>
    <property type="molecule type" value="Genomic_DNA"/>
</dbReference>
<comment type="caution">
    <text evidence="2">The sequence shown here is derived from an EMBL/GenBank/DDBJ whole genome shotgun (WGS) entry which is preliminary data.</text>
</comment>
<evidence type="ECO:0000313" key="2">
    <source>
        <dbReference type="EMBL" id="KAF9330400.1"/>
    </source>
</evidence>
<dbReference type="Proteomes" id="UP000696485">
    <property type="component" value="Unassembled WGS sequence"/>
</dbReference>
<keyword evidence="3" id="KW-1185">Reference proteome</keyword>
<gene>
    <name evidence="2" type="ORF">BG006_006670</name>
</gene>
<protein>
    <submittedName>
        <fullName evidence="2">Uncharacterized protein</fullName>
    </submittedName>
</protein>
<keyword evidence="1" id="KW-1133">Transmembrane helix</keyword>